<protein>
    <submittedName>
        <fullName evidence="1">Uncharacterized protein</fullName>
    </submittedName>
</protein>
<proteinExistence type="predicted"/>
<dbReference type="RefSeq" id="WP_113027228.1">
    <property type="nucleotide sequence ID" value="NZ_CAWNWQ010000077.1"/>
</dbReference>
<accession>A0A329V935</accession>
<evidence type="ECO:0000313" key="1">
    <source>
        <dbReference type="EMBL" id="RAW81806.1"/>
    </source>
</evidence>
<reference evidence="1 2" key="1">
    <citation type="journal article" date="2018" name="Int. J. Syst. Evol. Microbiol.">
        <title>Whole-genome-based revisit of Photorhabdus phylogeny: proposal for the elevation of most Photorhabdus subspecies to the species level and description of one novel species Photorhabdus bodei sp. nov., and one novel subspecies Photorhabdus laumondii subsp. clarkei subsp. nov.</title>
        <authorList>
            <person name="Machado R.A.R."/>
            <person name="Wuthrich D."/>
            <person name="Kuhnert P."/>
            <person name="Arce C.C.M."/>
            <person name="Thonen L."/>
            <person name="Ruiz C."/>
            <person name="Zhang X."/>
            <person name="Robert C.A.M."/>
            <person name="Karimi J."/>
            <person name="Kamali S."/>
            <person name="Ma J."/>
            <person name="Bruggmann R."/>
            <person name="Erb M."/>
        </authorList>
    </citation>
    <scope>NUCLEOTIDE SEQUENCE [LARGE SCALE GENOMIC DNA]</scope>
    <source>
        <strain evidence="1 2">BOJ-47</strain>
    </source>
</reference>
<dbReference type="EMBL" id="NSCI01000077">
    <property type="protein sequence ID" value="RAW81806.1"/>
    <property type="molecule type" value="Genomic_DNA"/>
</dbReference>
<dbReference type="Proteomes" id="UP000250870">
    <property type="component" value="Unassembled WGS sequence"/>
</dbReference>
<dbReference type="AlphaFoldDB" id="A0A329V935"/>
<name>A0A329V935_9GAMM</name>
<comment type="caution">
    <text evidence="1">The sequence shown here is derived from an EMBL/GenBank/DDBJ whole genome shotgun (WGS) entry which is preliminary data.</text>
</comment>
<organism evidence="1 2">
    <name type="scientific">Photorhabdus laumondii subsp. clarkei</name>
    <dbReference type="NCBI Taxonomy" id="2029685"/>
    <lineage>
        <taxon>Bacteria</taxon>
        <taxon>Pseudomonadati</taxon>
        <taxon>Pseudomonadota</taxon>
        <taxon>Gammaproteobacteria</taxon>
        <taxon>Enterobacterales</taxon>
        <taxon>Morganellaceae</taxon>
        <taxon>Photorhabdus</taxon>
    </lineage>
</organism>
<sequence length="86" mass="9989">MIPHAHLMCVDDIKIMLDAVKNNDQIYDAAETSNILEQVFDLNLMNIGDTKSYWREFIDAMTHKNGGNKTIHYSYPNLRAKLDQYI</sequence>
<evidence type="ECO:0000313" key="2">
    <source>
        <dbReference type="Proteomes" id="UP000250870"/>
    </source>
</evidence>
<gene>
    <name evidence="1" type="ORF">CKY01_22600</name>
</gene>